<evidence type="ECO:0000313" key="2">
    <source>
        <dbReference type="EMBL" id="RDI55102.1"/>
    </source>
</evidence>
<proteinExistence type="predicted"/>
<dbReference type="EMBL" id="QQBB01000010">
    <property type="protein sequence ID" value="RDI55102.1"/>
    <property type="molecule type" value="Genomic_DNA"/>
</dbReference>
<comment type="caution">
    <text evidence="2">The sequence shown here is derived from an EMBL/GenBank/DDBJ whole genome shotgun (WGS) entry which is preliminary data.</text>
</comment>
<name>A0A370HDK7_9HYPH</name>
<gene>
    <name evidence="2" type="ORF">DES45_11046</name>
</gene>
<keyword evidence="3" id="KW-1185">Reference proteome</keyword>
<sequence length="96" mass="9906">MRSVVSFRPIPLASLHGVTVGRLVFLGDSLMAVLAEAQRGSPGSPSGPWRVEAGFGPCSDPPPDGFATLQEVSVWVSRMAGPGPDRPDDGSSTATT</sequence>
<dbReference type="OrthoDB" id="8019608at2"/>
<dbReference type="AlphaFoldDB" id="A0A370HDK7"/>
<reference evidence="2 3" key="1">
    <citation type="submission" date="2018-07" db="EMBL/GenBank/DDBJ databases">
        <title>Genomic Encyclopedia of Type Strains, Phase IV (KMG-IV): sequencing the most valuable type-strain genomes for metagenomic binning, comparative biology and taxonomic classification.</title>
        <authorList>
            <person name="Goeker M."/>
        </authorList>
    </citation>
    <scope>NUCLEOTIDE SEQUENCE [LARGE SCALE GENOMIC DNA]</scope>
    <source>
        <strain evidence="2 3">DSM 14364</strain>
    </source>
</reference>
<dbReference type="RefSeq" id="WP_114772147.1">
    <property type="nucleotide sequence ID" value="NZ_QQBB01000010.1"/>
</dbReference>
<evidence type="ECO:0000313" key="3">
    <source>
        <dbReference type="Proteomes" id="UP000254925"/>
    </source>
</evidence>
<feature type="region of interest" description="Disordered" evidence="1">
    <location>
        <begin position="37"/>
        <end position="63"/>
    </location>
</feature>
<protein>
    <submittedName>
        <fullName evidence="2">Uncharacterized protein</fullName>
    </submittedName>
</protein>
<evidence type="ECO:0000256" key="1">
    <source>
        <dbReference type="SAM" id="MobiDB-lite"/>
    </source>
</evidence>
<accession>A0A370HDK7</accession>
<dbReference type="Proteomes" id="UP000254925">
    <property type="component" value="Unassembled WGS sequence"/>
</dbReference>
<organism evidence="2 3">
    <name type="scientific">Microvirga subterranea</name>
    <dbReference type="NCBI Taxonomy" id="186651"/>
    <lineage>
        <taxon>Bacteria</taxon>
        <taxon>Pseudomonadati</taxon>
        <taxon>Pseudomonadota</taxon>
        <taxon>Alphaproteobacteria</taxon>
        <taxon>Hyphomicrobiales</taxon>
        <taxon>Methylobacteriaceae</taxon>
        <taxon>Microvirga</taxon>
    </lineage>
</organism>